<organism evidence="2 3">
    <name type="scientific">Microbacterium marmarense</name>
    <dbReference type="NCBI Taxonomy" id="3122051"/>
    <lineage>
        <taxon>Bacteria</taxon>
        <taxon>Bacillati</taxon>
        <taxon>Actinomycetota</taxon>
        <taxon>Actinomycetes</taxon>
        <taxon>Micrococcales</taxon>
        <taxon>Microbacteriaceae</taxon>
        <taxon>Microbacterium</taxon>
    </lineage>
</organism>
<dbReference type="RefSeq" id="WP_337338016.1">
    <property type="nucleotide sequence ID" value="NZ_JBBDGL010000002.1"/>
</dbReference>
<protein>
    <submittedName>
        <fullName evidence="2">SOS response-associated peptidase family protein</fullName>
    </submittedName>
</protein>
<proteinExistence type="predicted"/>
<evidence type="ECO:0000313" key="3">
    <source>
        <dbReference type="Proteomes" id="UP001368654"/>
    </source>
</evidence>
<dbReference type="SUPFAM" id="SSF143081">
    <property type="entry name" value="BB1717-like"/>
    <property type="match status" value="1"/>
</dbReference>
<reference evidence="2 3" key="1">
    <citation type="submission" date="2024-02" db="EMBL/GenBank/DDBJ databases">
        <authorList>
            <person name="Saticioglu I.B."/>
        </authorList>
    </citation>
    <scope>NUCLEOTIDE SEQUENCE [LARGE SCALE GENOMIC DNA]</scope>
    <source>
        <strain evidence="2 3">Mu-86</strain>
    </source>
</reference>
<name>A0ABU8LTK2_9MICO</name>
<evidence type="ECO:0000313" key="2">
    <source>
        <dbReference type="EMBL" id="MEJ1155586.1"/>
    </source>
</evidence>
<dbReference type="EMBL" id="JBBDGL010000002">
    <property type="protein sequence ID" value="MEJ1155586.1"/>
    <property type="molecule type" value="Genomic_DNA"/>
</dbReference>
<dbReference type="InterPro" id="IPR036590">
    <property type="entry name" value="SRAP-like"/>
</dbReference>
<dbReference type="Pfam" id="PF02586">
    <property type="entry name" value="SRAP"/>
    <property type="match status" value="1"/>
</dbReference>
<keyword evidence="3" id="KW-1185">Reference proteome</keyword>
<comment type="caution">
    <text evidence="2">The sequence shown here is derived from an EMBL/GenBank/DDBJ whole genome shotgun (WGS) entry which is preliminary data.</text>
</comment>
<dbReference type="InterPro" id="IPR003738">
    <property type="entry name" value="SRAP"/>
</dbReference>
<evidence type="ECO:0000256" key="1">
    <source>
        <dbReference type="SAM" id="MobiDB-lite"/>
    </source>
</evidence>
<feature type="region of interest" description="Disordered" evidence="1">
    <location>
        <begin position="203"/>
        <end position="226"/>
    </location>
</feature>
<sequence>MCASYGLDPRFSDPEELLADNEDLFDQLSAWSLANDGATLLPTGKNLRNLNPILVSQSGERTLEHAWWGYLIDGAPANFPSINTRAERLRERRETLPNRALVPATRWFEMRKPQRTWYEFNSARDLFGMAAVTRPGRTADGTRYTCYSLVMRPASQELSEVHNRVPLLIPGSFADDWLTSDLSAAELTQEAIAQSESALRRVTARSIDKRPQPRSTGNDAQGLKLF</sequence>
<accession>A0ABU8LTK2</accession>
<dbReference type="Proteomes" id="UP001368654">
    <property type="component" value="Unassembled WGS sequence"/>
</dbReference>
<dbReference type="Gene3D" id="3.90.1680.10">
    <property type="entry name" value="SOS response associated peptidase-like"/>
    <property type="match status" value="1"/>
</dbReference>
<gene>
    <name evidence="2" type="ORF">WDU96_08250</name>
</gene>